<feature type="transmembrane region" description="Helical" evidence="2">
    <location>
        <begin position="94"/>
        <end position="115"/>
    </location>
</feature>
<accession>A0A7J6NG31</accession>
<evidence type="ECO:0000313" key="4">
    <source>
        <dbReference type="Proteomes" id="UP000574390"/>
    </source>
</evidence>
<dbReference type="Proteomes" id="UP000574390">
    <property type="component" value="Unassembled WGS sequence"/>
</dbReference>
<dbReference type="EMBL" id="JABANM010037478">
    <property type="protein sequence ID" value="KAF4682430.1"/>
    <property type="molecule type" value="Genomic_DNA"/>
</dbReference>
<protein>
    <submittedName>
        <fullName evidence="3">Uncharacterized protein</fullName>
    </submittedName>
</protein>
<organism evidence="3 4">
    <name type="scientific">Perkinsus olseni</name>
    <name type="common">Perkinsus atlanticus</name>
    <dbReference type="NCBI Taxonomy" id="32597"/>
    <lineage>
        <taxon>Eukaryota</taxon>
        <taxon>Sar</taxon>
        <taxon>Alveolata</taxon>
        <taxon>Perkinsozoa</taxon>
        <taxon>Perkinsea</taxon>
        <taxon>Perkinsida</taxon>
        <taxon>Perkinsidae</taxon>
        <taxon>Perkinsus</taxon>
    </lineage>
</organism>
<keyword evidence="2" id="KW-0472">Membrane</keyword>
<evidence type="ECO:0000313" key="3">
    <source>
        <dbReference type="EMBL" id="KAF4682430.1"/>
    </source>
</evidence>
<gene>
    <name evidence="3" type="ORF">FOZ62_008907</name>
</gene>
<evidence type="ECO:0000256" key="2">
    <source>
        <dbReference type="SAM" id="Phobius"/>
    </source>
</evidence>
<evidence type="ECO:0000256" key="1">
    <source>
        <dbReference type="SAM" id="MobiDB-lite"/>
    </source>
</evidence>
<comment type="caution">
    <text evidence="3">The sequence shown here is derived from an EMBL/GenBank/DDBJ whole genome shotgun (WGS) entry which is preliminary data.</text>
</comment>
<keyword evidence="2" id="KW-1133">Transmembrane helix</keyword>
<proteinExistence type="predicted"/>
<feature type="region of interest" description="Disordered" evidence="1">
    <location>
        <begin position="28"/>
        <end position="58"/>
    </location>
</feature>
<name>A0A7J6NG31_PEROL</name>
<reference evidence="3 4" key="1">
    <citation type="submission" date="2020-04" db="EMBL/GenBank/DDBJ databases">
        <title>Perkinsus olseni comparative genomics.</title>
        <authorList>
            <person name="Bogema D.R."/>
        </authorList>
    </citation>
    <scope>NUCLEOTIDE SEQUENCE [LARGE SCALE GENOMIC DNA]</scope>
    <source>
        <strain evidence="3">ATCC PRA-205</strain>
    </source>
</reference>
<sequence length="226" mass="24796">MKIISSTSGLPLDWFFLHVMASPPKKLRKGGLEFRPSTPRSPRSRHGSTRNASSGEGPIDEFLDVAVDEINAVALLEETSHGQERAISRKTGRVLVAFSLGIGISFLLMILALALQRRVYADAYRAAAMDIPVAPKERRESGDEYGSYFIFKLQANGGPVVQEDLDFVLNTFTDGIQIPTPSRPVAVSVEYHVGLVDEAYELACTPQLCHLKFSTISGFFYGMLTA</sequence>
<keyword evidence="2" id="KW-0812">Transmembrane</keyword>
<dbReference type="AlphaFoldDB" id="A0A7J6NG31"/>
<feature type="non-terminal residue" evidence="3">
    <location>
        <position position="226"/>
    </location>
</feature>